<evidence type="ECO:0000313" key="1">
    <source>
        <dbReference type="EMBL" id="KAG5646279.1"/>
    </source>
</evidence>
<protein>
    <submittedName>
        <fullName evidence="1">Uncharacterized protein</fullName>
    </submittedName>
</protein>
<comment type="caution">
    <text evidence="1">The sequence shown here is derived from an EMBL/GenBank/DDBJ whole genome shotgun (WGS) entry which is preliminary data.</text>
</comment>
<accession>A0A9P7GB43</accession>
<proteinExistence type="predicted"/>
<evidence type="ECO:0000313" key="2">
    <source>
        <dbReference type="Proteomes" id="UP000775547"/>
    </source>
</evidence>
<reference evidence="1" key="1">
    <citation type="submission" date="2020-07" db="EMBL/GenBank/DDBJ databases">
        <authorList>
            <person name="Nieuwenhuis M."/>
            <person name="Van De Peppel L.J.J."/>
        </authorList>
    </citation>
    <scope>NUCLEOTIDE SEQUENCE</scope>
    <source>
        <strain evidence="1">AP01</strain>
        <tissue evidence="1">Mycelium</tissue>
    </source>
</reference>
<dbReference type="OrthoDB" id="413460at2759"/>
<sequence>MPSLRDIFRVDPNTSCNTHDLLECPCDGLAGAVSYESFEGGSDDKHDSDSDIELDRGFVRACEVKPGHIGKMDRAYLQKQKAGLAALGEWKHINCLRASSREDIEDNVLRKLIDYHKTPAQDKASQQPTTQLDKLLSVDLETIAAMDKILTVHDVPGGTISYLFQKSSTTTLGKSGE</sequence>
<dbReference type="Proteomes" id="UP000775547">
    <property type="component" value="Unassembled WGS sequence"/>
</dbReference>
<reference evidence="1" key="2">
    <citation type="submission" date="2021-10" db="EMBL/GenBank/DDBJ databases">
        <title>Phylogenomics reveals ancestral predisposition of the termite-cultivated fungus Termitomyces towards a domesticated lifestyle.</title>
        <authorList>
            <person name="Auxier B."/>
            <person name="Grum-Grzhimaylo A."/>
            <person name="Cardenas M.E."/>
            <person name="Lodge J.D."/>
            <person name="Laessoe T."/>
            <person name="Pedersen O."/>
            <person name="Smith M.E."/>
            <person name="Kuyper T.W."/>
            <person name="Franco-Molano E.A."/>
            <person name="Baroni T.J."/>
            <person name="Aanen D.K."/>
        </authorList>
    </citation>
    <scope>NUCLEOTIDE SEQUENCE</scope>
    <source>
        <strain evidence="1">AP01</strain>
        <tissue evidence="1">Mycelium</tissue>
    </source>
</reference>
<name>A0A9P7GB43_9AGAR</name>
<gene>
    <name evidence="1" type="ORF">DXG03_003875</name>
</gene>
<organism evidence="1 2">
    <name type="scientific">Asterophora parasitica</name>
    <dbReference type="NCBI Taxonomy" id="117018"/>
    <lineage>
        <taxon>Eukaryota</taxon>
        <taxon>Fungi</taxon>
        <taxon>Dikarya</taxon>
        <taxon>Basidiomycota</taxon>
        <taxon>Agaricomycotina</taxon>
        <taxon>Agaricomycetes</taxon>
        <taxon>Agaricomycetidae</taxon>
        <taxon>Agaricales</taxon>
        <taxon>Tricholomatineae</taxon>
        <taxon>Lyophyllaceae</taxon>
        <taxon>Asterophora</taxon>
    </lineage>
</organism>
<dbReference type="EMBL" id="JABCKV010000023">
    <property type="protein sequence ID" value="KAG5646279.1"/>
    <property type="molecule type" value="Genomic_DNA"/>
</dbReference>
<dbReference type="AlphaFoldDB" id="A0A9P7GB43"/>
<keyword evidence="2" id="KW-1185">Reference proteome</keyword>